<feature type="transmembrane region" description="Helical" evidence="7">
    <location>
        <begin position="575"/>
        <end position="594"/>
    </location>
</feature>
<evidence type="ECO:0000256" key="7">
    <source>
        <dbReference type="SAM" id="Phobius"/>
    </source>
</evidence>
<dbReference type="PANTHER" id="PTHR33406">
    <property type="entry name" value="MEMBRANE PROTEIN MJ1562-RELATED"/>
    <property type="match status" value="1"/>
</dbReference>
<dbReference type="Proteomes" id="UP000277094">
    <property type="component" value="Unassembled WGS sequence"/>
</dbReference>
<sequence>MIGSAPYHHSAPVAIARNSSTVSRDITNPSVTANNIQARSRQVIGSRAQISTRPTRWVPFGTGRYSAGTGAPRILEAISRCRPANQRPAGSARNRMPRPTQATATTPPTTIRMKNSSVGTAISTCSAAKPVSLKRPGCLGGAGTSGCSSTNVSSGSSMAPFWPNPRSATGDLGLPRVWCWGPRHAARAARGWRHPSNGARTEKENPMSLHQSLSRVPLRAARWSATHPWRAIGAWMAFVILAVGLAVAIPTKSTTDADYGVGDSGKAAALVRGAGMEALPTEDVLVRARAGAALDATAAKAAAEDVATKMRALPRVHEASVQLSPKGSAYLVDIQLARGTDNVDALQKVTDAAQKAHPDLRISQAGDVSLDNGVNDRVGEDLSSAEGISLPITLLLMLLAFGALIAAGIPVLIAASSVAATIGITAPLSHLVHAEPTVSSMIVLIGMAVGVDYSLFYLKREREERARGRSTVDAVEIAAQTSGHSIVLSGLAVVAAMTGLYVVGGATFNSLATGSILVVAIAVLGSITVLPALLARLGRWVDRPRLPLLWRLNRRIGQGGISKRLLGPVVRHPKAALGIGAAVVVALSLPTLGMKVHEGNLKTLPADIPQVQTFRAMSAAFPSQNEGADVVVKAPAGQQQQVRSELEQLAAAATRTRDFVPEDGQLVQVSRDGTVSVLHLRTAYADSDPRLDGAVQHLREDLVPANVHGSTAYVGGSAAESLDSADHLREYLPIVVGFVLLLTLLTMGASFRSPIVAGLSALLNLGSVGVAFGLMTLVFQHGWFAGALDFTSPGFVIDWLPMFVLVVLIGLSMDYQVFVLSRIREHVRSGLPSRLAVARGIQDTAGVVTSAAAVMVSVFAIFATLSMLEMKMMGVGLSAAILVDATLVRLVLLPAALILIGDRAWGRKDTAPAGERVTETEPAYQLV</sequence>
<dbReference type="InterPro" id="IPR004869">
    <property type="entry name" value="MMPL_dom"/>
</dbReference>
<feature type="region of interest" description="Disordered" evidence="6">
    <location>
        <begin position="84"/>
        <end position="113"/>
    </location>
</feature>
<keyword evidence="5 7" id="KW-0472">Membrane</keyword>
<feature type="transmembrane region" description="Helical" evidence="7">
    <location>
        <begin position="486"/>
        <end position="508"/>
    </location>
</feature>
<protein>
    <submittedName>
        <fullName evidence="9">MMPL family transporter</fullName>
    </submittedName>
</protein>
<dbReference type="GO" id="GO:0005886">
    <property type="term" value="C:plasma membrane"/>
    <property type="evidence" value="ECO:0007669"/>
    <property type="project" value="UniProtKB-SubCell"/>
</dbReference>
<feature type="domain" description="Membrane transport protein MMPL" evidence="8">
    <location>
        <begin position="285"/>
        <end position="551"/>
    </location>
</feature>
<dbReference type="InterPro" id="IPR050545">
    <property type="entry name" value="Mycobact_MmpL"/>
</dbReference>
<keyword evidence="10" id="KW-1185">Reference proteome</keyword>
<evidence type="ECO:0000256" key="3">
    <source>
        <dbReference type="ARBA" id="ARBA00022692"/>
    </source>
</evidence>
<evidence type="ECO:0000256" key="6">
    <source>
        <dbReference type="SAM" id="MobiDB-lite"/>
    </source>
</evidence>
<keyword evidence="4 7" id="KW-1133">Transmembrane helix</keyword>
<dbReference type="Pfam" id="PF03176">
    <property type="entry name" value="MMPL"/>
    <property type="match status" value="2"/>
</dbReference>
<dbReference type="AlphaFoldDB" id="A0A3N0DW18"/>
<dbReference type="EMBL" id="RJSG01000002">
    <property type="protein sequence ID" value="RNL79795.1"/>
    <property type="molecule type" value="Genomic_DNA"/>
</dbReference>
<organism evidence="9 10">
    <name type="scientific">Nocardioides marmorisolisilvae</name>
    <dbReference type="NCBI Taxonomy" id="1542737"/>
    <lineage>
        <taxon>Bacteria</taxon>
        <taxon>Bacillati</taxon>
        <taxon>Actinomycetota</taxon>
        <taxon>Actinomycetes</taxon>
        <taxon>Propionibacteriales</taxon>
        <taxon>Nocardioidaceae</taxon>
        <taxon>Nocardioides</taxon>
    </lineage>
</organism>
<feature type="transmembrane region" description="Helical" evidence="7">
    <location>
        <begin position="438"/>
        <end position="458"/>
    </location>
</feature>
<feature type="transmembrane region" description="Helical" evidence="7">
    <location>
        <begin position="731"/>
        <end position="749"/>
    </location>
</feature>
<feature type="transmembrane region" description="Helical" evidence="7">
    <location>
        <begin position="394"/>
        <end position="426"/>
    </location>
</feature>
<evidence type="ECO:0000256" key="1">
    <source>
        <dbReference type="ARBA" id="ARBA00004651"/>
    </source>
</evidence>
<evidence type="ECO:0000313" key="10">
    <source>
        <dbReference type="Proteomes" id="UP000277094"/>
    </source>
</evidence>
<feature type="transmembrane region" description="Helical" evidence="7">
    <location>
        <begin position="761"/>
        <end position="779"/>
    </location>
</feature>
<feature type="transmembrane region" description="Helical" evidence="7">
    <location>
        <begin position="799"/>
        <end position="823"/>
    </location>
</feature>
<evidence type="ECO:0000313" key="9">
    <source>
        <dbReference type="EMBL" id="RNL79795.1"/>
    </source>
</evidence>
<proteinExistence type="predicted"/>
<evidence type="ECO:0000259" key="8">
    <source>
        <dbReference type="Pfam" id="PF03176"/>
    </source>
</evidence>
<dbReference type="Gene3D" id="1.20.1640.10">
    <property type="entry name" value="Multidrug efflux transporter AcrB transmembrane domain"/>
    <property type="match status" value="2"/>
</dbReference>
<dbReference type="SUPFAM" id="SSF82866">
    <property type="entry name" value="Multidrug efflux transporter AcrB transmembrane domain"/>
    <property type="match status" value="2"/>
</dbReference>
<feature type="domain" description="Membrane transport protein MMPL" evidence="8">
    <location>
        <begin position="604"/>
        <end position="907"/>
    </location>
</feature>
<dbReference type="PANTHER" id="PTHR33406:SF13">
    <property type="entry name" value="MEMBRANE PROTEIN YDFJ"/>
    <property type="match status" value="1"/>
</dbReference>
<comment type="subcellular location">
    <subcellularLocation>
        <location evidence="1">Cell membrane</location>
        <topology evidence="1">Multi-pass membrane protein</topology>
    </subcellularLocation>
</comment>
<accession>A0A3N0DW18</accession>
<reference evidence="9 10" key="1">
    <citation type="submission" date="2018-11" db="EMBL/GenBank/DDBJ databases">
        <authorList>
            <person name="Li F."/>
        </authorList>
    </citation>
    <scope>NUCLEOTIDE SEQUENCE [LARGE SCALE GENOMIC DNA]</scope>
    <source>
        <strain evidence="9 10">KIS18-7</strain>
    </source>
</reference>
<evidence type="ECO:0000256" key="4">
    <source>
        <dbReference type="ARBA" id="ARBA00022989"/>
    </source>
</evidence>
<evidence type="ECO:0000256" key="2">
    <source>
        <dbReference type="ARBA" id="ARBA00022475"/>
    </source>
</evidence>
<name>A0A3N0DW18_9ACTN</name>
<feature type="compositionally biased region" description="Low complexity" evidence="6">
    <location>
        <begin position="97"/>
        <end position="110"/>
    </location>
</feature>
<keyword evidence="2" id="KW-1003">Cell membrane</keyword>
<gene>
    <name evidence="9" type="ORF">EFL95_12660</name>
</gene>
<feature type="transmembrane region" description="Helical" evidence="7">
    <location>
        <begin position="877"/>
        <end position="900"/>
    </location>
</feature>
<keyword evidence="3 7" id="KW-0812">Transmembrane</keyword>
<feature type="transmembrane region" description="Helical" evidence="7">
    <location>
        <begin position="514"/>
        <end position="535"/>
    </location>
</feature>
<comment type="caution">
    <text evidence="9">The sequence shown here is derived from an EMBL/GenBank/DDBJ whole genome shotgun (WGS) entry which is preliminary data.</text>
</comment>
<evidence type="ECO:0000256" key="5">
    <source>
        <dbReference type="ARBA" id="ARBA00023136"/>
    </source>
</evidence>
<feature type="transmembrane region" description="Helical" evidence="7">
    <location>
        <begin position="229"/>
        <end position="249"/>
    </location>
</feature>
<feature type="transmembrane region" description="Helical" evidence="7">
    <location>
        <begin position="844"/>
        <end position="865"/>
    </location>
</feature>